<feature type="domain" description="DUF7008" evidence="2">
    <location>
        <begin position="1"/>
        <end position="53"/>
    </location>
</feature>
<feature type="compositionally biased region" description="Basic and acidic residues" evidence="1">
    <location>
        <begin position="41"/>
        <end position="53"/>
    </location>
</feature>
<feature type="region of interest" description="Disordered" evidence="1">
    <location>
        <begin position="34"/>
        <end position="53"/>
    </location>
</feature>
<evidence type="ECO:0000313" key="3">
    <source>
        <dbReference type="EMBL" id="WSC15228.1"/>
    </source>
</evidence>
<gene>
    <name evidence="3" type="ORF">OIE64_21935</name>
</gene>
<protein>
    <recommendedName>
        <fullName evidence="2">DUF7008 domain-containing protein</fullName>
    </recommendedName>
</protein>
<dbReference type="Proteomes" id="UP001330827">
    <property type="component" value="Chromosome"/>
</dbReference>
<proteinExistence type="predicted"/>
<keyword evidence="4" id="KW-1185">Reference proteome</keyword>
<name>A0ABZ1G975_9ACTN</name>
<dbReference type="InterPro" id="IPR054277">
    <property type="entry name" value="DUF7008"/>
</dbReference>
<reference evidence="3 4" key="1">
    <citation type="submission" date="2022-10" db="EMBL/GenBank/DDBJ databases">
        <title>The complete genomes of actinobacterial strains from the NBC collection.</title>
        <authorList>
            <person name="Joergensen T.S."/>
            <person name="Alvarez Arevalo M."/>
            <person name="Sterndorff E.B."/>
            <person name="Faurdal D."/>
            <person name="Vuksanovic O."/>
            <person name="Mourched A.-S."/>
            <person name="Charusanti P."/>
            <person name="Shaw S."/>
            <person name="Blin K."/>
            <person name="Weber T."/>
        </authorList>
    </citation>
    <scope>NUCLEOTIDE SEQUENCE [LARGE SCALE GENOMIC DNA]</scope>
    <source>
        <strain evidence="3 4">NBC 01769</strain>
    </source>
</reference>
<evidence type="ECO:0000313" key="4">
    <source>
        <dbReference type="Proteomes" id="UP001330827"/>
    </source>
</evidence>
<sequence>MPLLAGLQEAMPWVHQWYDEFDAEWDGNPAEEFQSTLNLGRTERHLSESDLRA</sequence>
<dbReference type="EMBL" id="CP109114">
    <property type="protein sequence ID" value="WSC15228.1"/>
    <property type="molecule type" value="Genomic_DNA"/>
</dbReference>
<evidence type="ECO:0000259" key="2">
    <source>
        <dbReference type="Pfam" id="PF22654"/>
    </source>
</evidence>
<organism evidence="3 4">
    <name type="scientific">Streptomyces brevispora</name>
    <dbReference type="NCBI Taxonomy" id="887462"/>
    <lineage>
        <taxon>Bacteria</taxon>
        <taxon>Bacillati</taxon>
        <taxon>Actinomycetota</taxon>
        <taxon>Actinomycetes</taxon>
        <taxon>Kitasatosporales</taxon>
        <taxon>Streptomycetaceae</taxon>
        <taxon>Streptomyces</taxon>
    </lineage>
</organism>
<evidence type="ECO:0000256" key="1">
    <source>
        <dbReference type="SAM" id="MobiDB-lite"/>
    </source>
</evidence>
<dbReference type="Pfam" id="PF22654">
    <property type="entry name" value="DUF7008"/>
    <property type="match status" value="1"/>
</dbReference>
<accession>A0ABZ1G975</accession>